<keyword evidence="11 16" id="KW-0694">RNA-binding</keyword>
<evidence type="ECO:0000313" key="21">
    <source>
        <dbReference type="Proteomes" id="UP000094379"/>
    </source>
</evidence>
<dbReference type="Pfam" id="PF03147">
    <property type="entry name" value="FDX-ACB"/>
    <property type="match status" value="1"/>
</dbReference>
<dbReference type="Pfam" id="PF01588">
    <property type="entry name" value="tRNA_bind"/>
    <property type="match status" value="1"/>
</dbReference>
<dbReference type="InterPro" id="IPR036690">
    <property type="entry name" value="Fdx_antiC-bd_sf"/>
</dbReference>
<evidence type="ECO:0000259" key="18">
    <source>
        <dbReference type="PROSITE" id="PS51447"/>
    </source>
</evidence>
<keyword evidence="6 15" id="KW-0436">Ligase</keyword>
<evidence type="ECO:0000256" key="11">
    <source>
        <dbReference type="ARBA" id="ARBA00022884"/>
    </source>
</evidence>
<dbReference type="GO" id="GO:0009328">
    <property type="term" value="C:phenylalanine-tRNA ligase complex"/>
    <property type="evidence" value="ECO:0007669"/>
    <property type="project" value="TreeGrafter"/>
</dbReference>
<dbReference type="FunFam" id="3.50.40.10:FF:000001">
    <property type="entry name" value="Phenylalanine--tRNA ligase beta subunit"/>
    <property type="match status" value="1"/>
</dbReference>
<comment type="similarity">
    <text evidence="2 15">Belongs to the phenylalanyl-tRNA synthetase beta subunit family. Type 1 subfamily.</text>
</comment>
<dbReference type="EMBL" id="MCRI01000028">
    <property type="protein sequence ID" value="ODN66082.1"/>
    <property type="molecule type" value="Genomic_DNA"/>
</dbReference>
<evidence type="ECO:0000256" key="8">
    <source>
        <dbReference type="ARBA" id="ARBA00022741"/>
    </source>
</evidence>
<evidence type="ECO:0000256" key="6">
    <source>
        <dbReference type="ARBA" id="ARBA00022598"/>
    </source>
</evidence>
<dbReference type="SUPFAM" id="SSF55681">
    <property type="entry name" value="Class II aaRS and biotin synthetases"/>
    <property type="match status" value="1"/>
</dbReference>
<dbReference type="InterPro" id="IPR002547">
    <property type="entry name" value="tRNA-bd_dom"/>
</dbReference>
<dbReference type="PATRIC" id="fig|291169.3.peg.2187"/>
<protein>
    <recommendedName>
        <fullName evidence="15">Phenylalanine--tRNA ligase beta subunit</fullName>
        <ecNumber evidence="15">6.1.1.20</ecNumber>
    </recommendedName>
    <alternativeName>
        <fullName evidence="15">Phenylalanyl-tRNA synthetase beta subunit</fullName>
        <shortName evidence="15">PheRS</shortName>
    </alternativeName>
</protein>
<evidence type="ECO:0000256" key="9">
    <source>
        <dbReference type="ARBA" id="ARBA00022840"/>
    </source>
</evidence>
<evidence type="ECO:0000256" key="14">
    <source>
        <dbReference type="ARBA" id="ARBA00049255"/>
    </source>
</evidence>
<accession>A0A1E3GPU2</accession>
<comment type="caution">
    <text evidence="20">The sequence shown here is derived from an EMBL/GenBank/DDBJ whole genome shotgun (WGS) entry which is preliminary data.</text>
</comment>
<feature type="domain" description="B5" evidence="19">
    <location>
        <begin position="401"/>
        <end position="476"/>
    </location>
</feature>
<dbReference type="Pfam" id="PF17759">
    <property type="entry name" value="tRNA_synthFbeta"/>
    <property type="match status" value="1"/>
</dbReference>
<keyword evidence="8 15" id="KW-0547">Nucleotide-binding</keyword>
<dbReference type="AlphaFoldDB" id="A0A1E3GPU2"/>
<dbReference type="SMART" id="SM00896">
    <property type="entry name" value="FDX-ACB"/>
    <property type="match status" value="1"/>
</dbReference>
<dbReference type="CDD" id="cd00769">
    <property type="entry name" value="PheRS_beta_core"/>
    <property type="match status" value="1"/>
</dbReference>
<keyword evidence="7 15" id="KW-0479">Metal-binding</keyword>
<dbReference type="HAMAP" id="MF_00283">
    <property type="entry name" value="Phe_tRNA_synth_beta1"/>
    <property type="match status" value="1"/>
</dbReference>
<evidence type="ECO:0000256" key="12">
    <source>
        <dbReference type="ARBA" id="ARBA00022917"/>
    </source>
</evidence>
<reference evidence="20 21" key="1">
    <citation type="submission" date="2016-07" db="EMBL/GenBank/DDBJ databases">
        <title>Draft Genome Sequence of Methylophaga muralis Bur 1.</title>
        <authorList>
            <person name="Vasilenko O.V."/>
            <person name="Doronina N.V."/>
            <person name="Shmareva M.N."/>
            <person name="Tarlachkov S.V."/>
            <person name="Mustakhimov I."/>
            <person name="Trotsenko Y.A."/>
        </authorList>
    </citation>
    <scope>NUCLEOTIDE SEQUENCE [LARGE SCALE GENOMIC DNA]</scope>
    <source>
        <strain evidence="20 21">Bur 1</strain>
    </source>
</reference>
<dbReference type="InterPro" id="IPR009061">
    <property type="entry name" value="DNA-bd_dom_put_sf"/>
</dbReference>
<keyword evidence="5 16" id="KW-0820">tRNA-binding</keyword>
<comment type="catalytic activity">
    <reaction evidence="14 15">
        <text>tRNA(Phe) + L-phenylalanine + ATP = L-phenylalanyl-tRNA(Phe) + AMP + diphosphate + H(+)</text>
        <dbReference type="Rhea" id="RHEA:19413"/>
        <dbReference type="Rhea" id="RHEA-COMP:9668"/>
        <dbReference type="Rhea" id="RHEA-COMP:9699"/>
        <dbReference type="ChEBI" id="CHEBI:15378"/>
        <dbReference type="ChEBI" id="CHEBI:30616"/>
        <dbReference type="ChEBI" id="CHEBI:33019"/>
        <dbReference type="ChEBI" id="CHEBI:58095"/>
        <dbReference type="ChEBI" id="CHEBI:78442"/>
        <dbReference type="ChEBI" id="CHEBI:78531"/>
        <dbReference type="ChEBI" id="CHEBI:456215"/>
        <dbReference type="EC" id="6.1.1.20"/>
    </reaction>
</comment>
<evidence type="ECO:0000256" key="16">
    <source>
        <dbReference type="PROSITE-ProRule" id="PRU00209"/>
    </source>
</evidence>
<evidence type="ECO:0000256" key="3">
    <source>
        <dbReference type="ARBA" id="ARBA00011209"/>
    </source>
</evidence>
<dbReference type="InterPro" id="IPR041616">
    <property type="entry name" value="PheRS_beta_core"/>
</dbReference>
<evidence type="ECO:0000256" key="13">
    <source>
        <dbReference type="ARBA" id="ARBA00023146"/>
    </source>
</evidence>
<dbReference type="InterPro" id="IPR004532">
    <property type="entry name" value="Phe-tRNA-ligase_IIc_bsu_bact"/>
</dbReference>
<evidence type="ECO:0000259" key="19">
    <source>
        <dbReference type="PROSITE" id="PS51483"/>
    </source>
</evidence>
<dbReference type="Gene3D" id="3.30.70.380">
    <property type="entry name" value="Ferrodoxin-fold anticodon-binding domain"/>
    <property type="match status" value="1"/>
</dbReference>
<feature type="domain" description="TRNA-binding" evidence="17">
    <location>
        <begin position="39"/>
        <end position="148"/>
    </location>
</feature>
<feature type="domain" description="FDX-ACB" evidence="18">
    <location>
        <begin position="697"/>
        <end position="790"/>
    </location>
</feature>
<sequence length="791" mass="86507">MKLSENWLREWVNPDFDVQVIAEKLTQAGLEVDSVSPVAGDFSGVLVGQVKSVVPHPDADKLRVCEVDVAADELLHIVCGASNVREGLKIPVAVIGAVLPGDFKIKQAKLRGEPSFGMLCSAKELGLAESSDGLLELPEDAPVGKDIRDYLALNDFTIEVDLTPNRSDCLGVAGIARELGVISRTNLTPVVINDVAATIQTAFPVSVEATQACPNYIGRVIENINPNAKTPLWMQEKLRRSGLRNISPVVDITNYVMLELGQPMHAFDLQKLQQAITVRFAKANEKLTLLDGQEVEIAEQTLIIADGSGPLALAGIMGGEASAVDSATTSLFLEAAFFAPNAIAGQARSYGLHTDSSHRFERGVDPELAQQAMQRATSLILEIVGGQAGPLTVVSEESALPETPQILLRANRIKRVLGIELEAAEVEEQLTRLGLEVTQVREGWLVIVPSFRFDINIEVDLIEELGRLYGYDRLPQTRPEISVLPGAISEKQLATERLQNLLVDRGYFEAITYSFVDPTLQKHFADSEAEPIKLANPISADLSVMRHSLWPGLVQAMVYNLNRQQERVRLFEVGRVFRGELANIDQQQCIGGLVYGDLKPEQWSETNRKVDFFDVKADVEALLALGNGSVEYRVEAHPALHPGQSARIYQDGKAVGWIGALHPKLNKPLGFTGKAYVFELALTVCLQSAIPKFTALSRYPAIRRDLALVVDNSVVAFEIEHCLKGIESDILKSIQLFDVYSGDGVELGKKSIAVAFHLQHGERTMTDDEVDALMLQITNKLQSELGAVVRT</sequence>
<dbReference type="Gene3D" id="3.30.930.10">
    <property type="entry name" value="Bira Bifunctional Protein, Domain 2"/>
    <property type="match status" value="1"/>
</dbReference>
<evidence type="ECO:0000256" key="5">
    <source>
        <dbReference type="ARBA" id="ARBA00022555"/>
    </source>
</evidence>
<dbReference type="InterPro" id="IPR012340">
    <property type="entry name" value="NA-bd_OB-fold"/>
</dbReference>
<dbReference type="Gene3D" id="2.40.50.140">
    <property type="entry name" value="Nucleic acid-binding proteins"/>
    <property type="match status" value="1"/>
</dbReference>
<dbReference type="Proteomes" id="UP000094379">
    <property type="component" value="Unassembled WGS sequence"/>
</dbReference>
<dbReference type="InterPro" id="IPR045060">
    <property type="entry name" value="Phe-tRNA-ligase_IIc_bsu"/>
</dbReference>
<dbReference type="FunFam" id="3.30.56.10:FF:000002">
    <property type="entry name" value="Phenylalanine--tRNA ligase beta subunit"/>
    <property type="match status" value="1"/>
</dbReference>
<evidence type="ECO:0000256" key="4">
    <source>
        <dbReference type="ARBA" id="ARBA00022490"/>
    </source>
</evidence>
<feature type="binding site" evidence="15">
    <location>
        <position position="454"/>
    </location>
    <ligand>
        <name>Mg(2+)</name>
        <dbReference type="ChEBI" id="CHEBI:18420"/>
        <note>shared with alpha subunit</note>
    </ligand>
</feature>
<dbReference type="InterPro" id="IPR020825">
    <property type="entry name" value="Phe-tRNA_synthase-like_B3/B4"/>
</dbReference>
<gene>
    <name evidence="15 20" type="primary">pheT</name>
    <name evidence="20" type="ORF">A9E74_02176</name>
</gene>
<dbReference type="CDD" id="cd02796">
    <property type="entry name" value="tRNA_bind_bactPheRS"/>
    <property type="match status" value="1"/>
</dbReference>
<dbReference type="SMART" id="SM00873">
    <property type="entry name" value="B3_4"/>
    <property type="match status" value="1"/>
</dbReference>
<dbReference type="InterPro" id="IPR005146">
    <property type="entry name" value="B3/B4_tRNA-bd"/>
</dbReference>
<dbReference type="GO" id="GO:0005524">
    <property type="term" value="F:ATP binding"/>
    <property type="evidence" value="ECO:0007669"/>
    <property type="project" value="UniProtKB-UniRule"/>
</dbReference>
<evidence type="ECO:0000256" key="7">
    <source>
        <dbReference type="ARBA" id="ARBA00022723"/>
    </source>
</evidence>
<keyword evidence="10 15" id="KW-0460">Magnesium</keyword>
<name>A0A1E3GPU2_9GAMM</name>
<dbReference type="FunFam" id="3.30.930.10:FF:000022">
    <property type="entry name" value="Phenylalanine--tRNA ligase beta subunit"/>
    <property type="match status" value="1"/>
</dbReference>
<dbReference type="SUPFAM" id="SSF50249">
    <property type="entry name" value="Nucleic acid-binding proteins"/>
    <property type="match status" value="1"/>
</dbReference>
<dbReference type="SUPFAM" id="SSF56037">
    <property type="entry name" value="PheT/TilS domain"/>
    <property type="match status" value="1"/>
</dbReference>
<dbReference type="PANTHER" id="PTHR10947:SF0">
    <property type="entry name" value="PHENYLALANINE--TRNA LIGASE BETA SUBUNIT"/>
    <property type="match status" value="1"/>
</dbReference>
<keyword evidence="13 15" id="KW-0030">Aminoacyl-tRNA synthetase</keyword>
<comment type="subunit">
    <text evidence="3 15">Tetramer of two alpha and two beta subunits.</text>
</comment>
<dbReference type="NCBIfam" id="TIGR00472">
    <property type="entry name" value="pheT_bact"/>
    <property type="match status" value="1"/>
</dbReference>
<comment type="cofactor">
    <cofactor evidence="15">
        <name>Mg(2+)</name>
        <dbReference type="ChEBI" id="CHEBI:18420"/>
    </cofactor>
    <text evidence="15">Binds 2 magnesium ions per tetramer.</text>
</comment>
<dbReference type="InterPro" id="IPR005121">
    <property type="entry name" value="Fdx_antiC-bd"/>
</dbReference>
<evidence type="ECO:0000259" key="17">
    <source>
        <dbReference type="PROSITE" id="PS50886"/>
    </source>
</evidence>
<evidence type="ECO:0000256" key="15">
    <source>
        <dbReference type="HAMAP-Rule" id="MF_00283"/>
    </source>
</evidence>
<evidence type="ECO:0000256" key="2">
    <source>
        <dbReference type="ARBA" id="ARBA00008653"/>
    </source>
</evidence>
<dbReference type="GO" id="GO:0004826">
    <property type="term" value="F:phenylalanine-tRNA ligase activity"/>
    <property type="evidence" value="ECO:0007669"/>
    <property type="project" value="UniProtKB-UniRule"/>
</dbReference>
<evidence type="ECO:0000256" key="1">
    <source>
        <dbReference type="ARBA" id="ARBA00004496"/>
    </source>
</evidence>
<feature type="binding site" evidence="15">
    <location>
        <position position="463"/>
    </location>
    <ligand>
        <name>Mg(2+)</name>
        <dbReference type="ChEBI" id="CHEBI:18420"/>
        <note>shared with alpha subunit</note>
    </ligand>
</feature>
<dbReference type="InterPro" id="IPR033714">
    <property type="entry name" value="tRNA_bind_bactPheRS"/>
</dbReference>
<organism evidence="20 21">
    <name type="scientific">Methylophaga muralis</name>
    <dbReference type="NCBI Taxonomy" id="291169"/>
    <lineage>
        <taxon>Bacteria</taxon>
        <taxon>Pseudomonadati</taxon>
        <taxon>Pseudomonadota</taxon>
        <taxon>Gammaproteobacteria</taxon>
        <taxon>Thiotrichales</taxon>
        <taxon>Piscirickettsiaceae</taxon>
        <taxon>Methylophaga</taxon>
    </lineage>
</organism>
<keyword evidence="12 15" id="KW-0648">Protein biosynthesis</keyword>
<dbReference type="Gene3D" id="3.50.40.10">
    <property type="entry name" value="Phenylalanyl-trna Synthetase, Chain B, domain 3"/>
    <property type="match status" value="1"/>
</dbReference>
<feature type="binding site" evidence="15">
    <location>
        <position position="460"/>
    </location>
    <ligand>
        <name>Mg(2+)</name>
        <dbReference type="ChEBI" id="CHEBI:18420"/>
        <note>shared with alpha subunit</note>
    </ligand>
</feature>
<dbReference type="GO" id="GO:0000049">
    <property type="term" value="F:tRNA binding"/>
    <property type="evidence" value="ECO:0007669"/>
    <property type="project" value="UniProtKB-UniRule"/>
</dbReference>
<proteinExistence type="inferred from homology"/>
<keyword evidence="9 15" id="KW-0067">ATP-binding</keyword>
<dbReference type="PANTHER" id="PTHR10947">
    <property type="entry name" value="PHENYLALANYL-TRNA SYNTHETASE BETA CHAIN AND LEUCINE-RICH REPEAT-CONTAINING PROTEIN 47"/>
    <property type="match status" value="1"/>
</dbReference>
<dbReference type="PROSITE" id="PS51483">
    <property type="entry name" value="B5"/>
    <property type="match status" value="1"/>
</dbReference>
<dbReference type="GO" id="GO:0006432">
    <property type="term" value="P:phenylalanyl-tRNA aminoacylation"/>
    <property type="evidence" value="ECO:0007669"/>
    <property type="project" value="UniProtKB-UniRule"/>
</dbReference>
<dbReference type="FunFam" id="2.40.50.140:FF:000045">
    <property type="entry name" value="Phenylalanine--tRNA ligase beta subunit"/>
    <property type="match status" value="1"/>
</dbReference>
<dbReference type="PROSITE" id="PS51447">
    <property type="entry name" value="FDX_ACB"/>
    <property type="match status" value="1"/>
</dbReference>
<keyword evidence="4 15" id="KW-0963">Cytoplasm</keyword>
<dbReference type="PROSITE" id="PS50886">
    <property type="entry name" value="TRBD"/>
    <property type="match status" value="1"/>
</dbReference>
<dbReference type="InterPro" id="IPR005147">
    <property type="entry name" value="tRNA_synthase_B5-dom"/>
</dbReference>
<dbReference type="SUPFAM" id="SSF46955">
    <property type="entry name" value="Putative DNA-binding domain"/>
    <property type="match status" value="1"/>
</dbReference>
<keyword evidence="21" id="KW-1185">Reference proteome</keyword>
<dbReference type="EC" id="6.1.1.20" evidence="15"/>
<dbReference type="NCBIfam" id="NF045760">
    <property type="entry name" value="YtpR"/>
    <property type="match status" value="1"/>
</dbReference>
<dbReference type="InterPro" id="IPR045864">
    <property type="entry name" value="aa-tRNA-synth_II/BPL/LPL"/>
</dbReference>
<feature type="binding site" evidence="15">
    <location>
        <position position="464"/>
    </location>
    <ligand>
        <name>Mg(2+)</name>
        <dbReference type="ChEBI" id="CHEBI:18420"/>
        <note>shared with alpha subunit</note>
    </ligand>
</feature>
<evidence type="ECO:0000256" key="10">
    <source>
        <dbReference type="ARBA" id="ARBA00022842"/>
    </source>
</evidence>
<dbReference type="RefSeq" id="WP_069296583.1">
    <property type="nucleotide sequence ID" value="NZ_MCRI01000028.1"/>
</dbReference>
<dbReference type="GO" id="GO:0000287">
    <property type="term" value="F:magnesium ion binding"/>
    <property type="evidence" value="ECO:0007669"/>
    <property type="project" value="UniProtKB-UniRule"/>
</dbReference>
<dbReference type="FunFam" id="3.30.70.380:FF:000001">
    <property type="entry name" value="Phenylalanine--tRNA ligase beta subunit"/>
    <property type="match status" value="1"/>
</dbReference>
<dbReference type="SMART" id="SM00874">
    <property type="entry name" value="B5"/>
    <property type="match status" value="1"/>
</dbReference>
<dbReference type="SUPFAM" id="SSF54991">
    <property type="entry name" value="Anticodon-binding domain of PheRS"/>
    <property type="match status" value="1"/>
</dbReference>
<dbReference type="STRING" id="291169.A9E74_02176"/>
<evidence type="ECO:0000313" key="20">
    <source>
        <dbReference type="EMBL" id="ODN66082.1"/>
    </source>
</evidence>
<dbReference type="Pfam" id="PF03484">
    <property type="entry name" value="B5"/>
    <property type="match status" value="1"/>
</dbReference>
<dbReference type="Gene3D" id="3.30.56.10">
    <property type="match status" value="2"/>
</dbReference>
<comment type="subcellular location">
    <subcellularLocation>
        <location evidence="1 15">Cytoplasm</location>
    </subcellularLocation>
</comment>
<dbReference type="Pfam" id="PF03483">
    <property type="entry name" value="B3_4"/>
    <property type="match status" value="1"/>
</dbReference>